<name>A0A0K0EA78_STRER</name>
<dbReference type="Gene3D" id="3.40.50.720">
    <property type="entry name" value="NAD(P)-binding Rossmann-like Domain"/>
    <property type="match status" value="1"/>
</dbReference>
<evidence type="ECO:0000313" key="2">
    <source>
        <dbReference type="Proteomes" id="UP000035681"/>
    </source>
</evidence>
<dbReference type="PANTHER" id="PTHR43943">
    <property type="entry name" value="DEHYDROGENASE/REDUCTASE (SDR FAMILY) MEMBER 4"/>
    <property type="match status" value="1"/>
</dbReference>
<proteinExistence type="inferred from homology"/>
<accession>A0A0K0EA78</accession>
<organism evidence="3">
    <name type="scientific">Strongyloides stercoralis</name>
    <name type="common">Threadworm</name>
    <dbReference type="NCBI Taxonomy" id="6248"/>
    <lineage>
        <taxon>Eukaryota</taxon>
        <taxon>Metazoa</taxon>
        <taxon>Ecdysozoa</taxon>
        <taxon>Nematoda</taxon>
        <taxon>Chromadorea</taxon>
        <taxon>Rhabditida</taxon>
        <taxon>Tylenchina</taxon>
        <taxon>Panagrolaimomorpha</taxon>
        <taxon>Strongyloidoidea</taxon>
        <taxon>Strongyloididae</taxon>
        <taxon>Strongyloides</taxon>
    </lineage>
</organism>
<dbReference type="PANTHER" id="PTHR43943:SF2">
    <property type="entry name" value="DEHYDROGENASE_REDUCTASE 4"/>
    <property type="match status" value="1"/>
</dbReference>
<protein>
    <submittedName>
        <fullName evidence="3">Dehydrogenase/reductase SDR family member 4</fullName>
    </submittedName>
</protein>
<dbReference type="STRING" id="6248.A0A0K0EA78"/>
<dbReference type="InterPro" id="IPR036291">
    <property type="entry name" value="NAD(P)-bd_dom_sf"/>
</dbReference>
<dbReference type="Proteomes" id="UP000035681">
    <property type="component" value="Unplaced"/>
</dbReference>
<dbReference type="WBParaSite" id="TCONS_00016150.p1">
    <property type="protein sequence ID" value="TCONS_00016150.p1"/>
    <property type="gene ID" value="XLOC_010801"/>
</dbReference>
<evidence type="ECO:0000313" key="3">
    <source>
        <dbReference type="WBParaSite" id="SSTP_0000640600.1"/>
    </source>
</evidence>
<dbReference type="PRINTS" id="PR00081">
    <property type="entry name" value="GDHRDH"/>
</dbReference>
<keyword evidence="2" id="KW-1185">Reference proteome</keyword>
<dbReference type="WBParaSite" id="SSTP_0000640600.1">
    <property type="protein sequence ID" value="SSTP_0000640600.1"/>
    <property type="gene ID" value="SSTP_0000640600"/>
</dbReference>
<dbReference type="InterPro" id="IPR002347">
    <property type="entry name" value="SDR_fam"/>
</dbReference>
<evidence type="ECO:0000256" key="1">
    <source>
        <dbReference type="ARBA" id="ARBA00006484"/>
    </source>
</evidence>
<reference evidence="3" key="1">
    <citation type="submission" date="2015-08" db="UniProtKB">
        <authorList>
            <consortium name="WormBaseParasite"/>
        </authorList>
    </citation>
    <scope>IDENTIFICATION</scope>
</reference>
<sequence length="264" mass="29031">MTKFMSGVEIFQKRIVLVNGASKILGLSIAKKLGKLGATIIITGRTDNEIHKNVNDLRNMGIHAGGIKCHLNIENERKNLVQIIKEKFGKLDILVNTIFTDEKYGTTFEVEPQEWKSVLDVSLNSYEHLSRELAPQLTNASNKGSILFVSSIGGYAPYDGIGTYSNIRNAIISVNKKIAQEFAPLNIRSNAIATGLIPTDIPDFLLKKGEKRDPKILFSITKPDMVKEGAELSCVVCSDDVGYLTGQCFSIFGGVHGHLYSKTQ</sequence>
<dbReference type="AlphaFoldDB" id="A0A0K0EA78"/>
<dbReference type="SUPFAM" id="SSF51735">
    <property type="entry name" value="NAD(P)-binding Rossmann-fold domains"/>
    <property type="match status" value="1"/>
</dbReference>
<dbReference type="Pfam" id="PF00106">
    <property type="entry name" value="adh_short"/>
    <property type="match status" value="1"/>
</dbReference>
<comment type="similarity">
    <text evidence="1">Belongs to the short-chain dehydrogenases/reductases (SDR) family.</text>
</comment>